<evidence type="ECO:0000313" key="4">
    <source>
        <dbReference type="Proteomes" id="UP000076078"/>
    </source>
</evidence>
<dbReference type="EMBL" id="LODT01000037">
    <property type="protein sequence ID" value="KYQ90120.1"/>
    <property type="molecule type" value="Genomic_DNA"/>
</dbReference>
<dbReference type="AlphaFoldDB" id="A0A151Z840"/>
<dbReference type="Gene3D" id="3.40.50.410">
    <property type="entry name" value="von Willebrand factor, type A domain"/>
    <property type="match status" value="1"/>
</dbReference>
<evidence type="ECO:0000256" key="1">
    <source>
        <dbReference type="SAM" id="MobiDB-lite"/>
    </source>
</evidence>
<proteinExistence type="predicted"/>
<organism evidence="3 4">
    <name type="scientific">Tieghemostelium lacteum</name>
    <name type="common">Slime mold</name>
    <name type="synonym">Dictyostelium lacteum</name>
    <dbReference type="NCBI Taxonomy" id="361077"/>
    <lineage>
        <taxon>Eukaryota</taxon>
        <taxon>Amoebozoa</taxon>
        <taxon>Evosea</taxon>
        <taxon>Eumycetozoa</taxon>
        <taxon>Dictyostelia</taxon>
        <taxon>Dictyosteliales</taxon>
        <taxon>Raperosteliaceae</taxon>
        <taxon>Tieghemostelium</taxon>
    </lineage>
</organism>
<dbReference type="OrthoDB" id="5855668at2759"/>
<dbReference type="GO" id="GO:0016567">
    <property type="term" value="P:protein ubiquitination"/>
    <property type="evidence" value="ECO:0007669"/>
    <property type="project" value="TreeGrafter"/>
</dbReference>
<dbReference type="SUPFAM" id="SSF53300">
    <property type="entry name" value="vWA-like"/>
    <property type="match status" value="1"/>
</dbReference>
<dbReference type="PROSITE" id="PS50234">
    <property type="entry name" value="VWFA"/>
    <property type="match status" value="1"/>
</dbReference>
<feature type="compositionally biased region" description="Polar residues" evidence="1">
    <location>
        <begin position="1"/>
        <end position="13"/>
    </location>
</feature>
<dbReference type="SMART" id="SM00327">
    <property type="entry name" value="VWA"/>
    <property type="match status" value="1"/>
</dbReference>
<dbReference type="PANTHER" id="PTHR45751">
    <property type="entry name" value="COPINE FAMILY PROTEIN 1"/>
    <property type="match status" value="1"/>
</dbReference>
<feature type="domain" description="VWFA" evidence="2">
    <location>
        <begin position="54"/>
        <end position="274"/>
    </location>
</feature>
<dbReference type="GO" id="GO:0005829">
    <property type="term" value="C:cytosol"/>
    <property type="evidence" value="ECO:0007669"/>
    <property type="project" value="UniProtKB-ARBA"/>
</dbReference>
<dbReference type="Proteomes" id="UP000076078">
    <property type="component" value="Unassembled WGS sequence"/>
</dbReference>
<protein>
    <recommendedName>
        <fullName evidence="2">VWFA domain-containing protein</fullName>
    </recommendedName>
</protein>
<comment type="caution">
    <text evidence="3">The sequence shown here is derived from an EMBL/GenBank/DDBJ whole genome shotgun (WGS) entry which is preliminary data.</text>
</comment>
<dbReference type="InterPro" id="IPR036465">
    <property type="entry name" value="vWFA_dom_sf"/>
</dbReference>
<dbReference type="InterPro" id="IPR010734">
    <property type="entry name" value="Copine_C"/>
</dbReference>
<dbReference type="GO" id="GO:0005634">
    <property type="term" value="C:nucleus"/>
    <property type="evidence" value="ECO:0007669"/>
    <property type="project" value="TreeGrafter"/>
</dbReference>
<sequence length="281" mass="30994">MGCTGSKSVSGHNEGSLERRRDSGKSSFQPIKDKFQTLGEVQDALRKAGLESSNLIIGIDYTKSNTWNGKVSFGGKCLHDISSYQLNPYQEAIKIIGKTLESFDDDKLIPVLGFGDARSTDKAVFKFTEDRPCYGFEEVLQKYNEITPLIVLSGPTSFAPIIREAINISRGTKSYHILVIICDGDVTSVNETIDAIVEASRVAPLSIIAVGVGDGPNGNNDWSVMERFDDDLPERQFDNFQFVPFNKVMAKAENREVDFAVASLQEIPEQFQAIRKLGLIG</sequence>
<dbReference type="Pfam" id="PF07002">
    <property type="entry name" value="Copine"/>
    <property type="match status" value="1"/>
</dbReference>
<evidence type="ECO:0000259" key="2">
    <source>
        <dbReference type="PROSITE" id="PS50234"/>
    </source>
</evidence>
<dbReference type="InterPro" id="IPR002035">
    <property type="entry name" value="VWF_A"/>
</dbReference>
<reference evidence="3 4" key="1">
    <citation type="submission" date="2015-12" db="EMBL/GenBank/DDBJ databases">
        <title>Dictyostelia acquired genes for synthesis and detection of signals that induce cell-type specialization by lateral gene transfer from prokaryotes.</title>
        <authorList>
            <person name="Gloeckner G."/>
            <person name="Schaap P."/>
        </authorList>
    </citation>
    <scope>NUCLEOTIDE SEQUENCE [LARGE SCALE GENOMIC DNA]</scope>
    <source>
        <strain evidence="3 4">TK</strain>
    </source>
</reference>
<name>A0A151Z840_TIELA</name>
<keyword evidence="4" id="KW-1185">Reference proteome</keyword>
<evidence type="ECO:0000313" key="3">
    <source>
        <dbReference type="EMBL" id="KYQ90120.1"/>
    </source>
</evidence>
<gene>
    <name evidence="3" type="ORF">DLAC_08704</name>
</gene>
<dbReference type="OMA" id="DAMEHYD"/>
<dbReference type="InterPro" id="IPR052079">
    <property type="entry name" value="E3_ligase/Copine_domain"/>
</dbReference>
<dbReference type="GO" id="GO:0004842">
    <property type="term" value="F:ubiquitin-protein transferase activity"/>
    <property type="evidence" value="ECO:0007669"/>
    <property type="project" value="TreeGrafter"/>
</dbReference>
<feature type="region of interest" description="Disordered" evidence="1">
    <location>
        <begin position="1"/>
        <end position="29"/>
    </location>
</feature>
<accession>A0A151Z840</accession>
<dbReference type="PANTHER" id="PTHR45751:SF11">
    <property type="entry name" value="COPINE FAMILY PROTEIN 2"/>
    <property type="match status" value="1"/>
</dbReference>
<feature type="compositionally biased region" description="Basic and acidic residues" evidence="1">
    <location>
        <begin position="15"/>
        <end position="24"/>
    </location>
</feature>
<dbReference type="InParanoid" id="A0A151Z840"/>